<keyword evidence="1" id="KW-0347">Helicase</keyword>
<protein>
    <recommendedName>
        <fullName evidence="1">ATP-dependent DNA helicase</fullName>
        <ecNumber evidence="1">5.6.2.3</ecNumber>
    </recommendedName>
</protein>
<dbReference type="PANTHER" id="PTHR10492:SF57">
    <property type="entry name" value="ATP-DEPENDENT DNA HELICASE"/>
    <property type="match status" value="1"/>
</dbReference>
<dbReference type="GO" id="GO:0016787">
    <property type="term" value="F:hydrolase activity"/>
    <property type="evidence" value="ECO:0007669"/>
    <property type="project" value="UniProtKB-KW"/>
</dbReference>
<dbReference type="InterPro" id="IPR010285">
    <property type="entry name" value="DNA_helicase_pif1-like_DEAD"/>
</dbReference>
<dbReference type="GO" id="GO:0006310">
    <property type="term" value="P:DNA recombination"/>
    <property type="evidence" value="ECO:0007669"/>
    <property type="project" value="UniProtKB-KW"/>
</dbReference>
<gene>
    <name evidence="3" type="ORF">CB5_LOCUS13011</name>
</gene>
<organism evidence="3">
    <name type="scientific">Ananas comosus var. bracteatus</name>
    <name type="common">red pineapple</name>
    <dbReference type="NCBI Taxonomy" id="296719"/>
    <lineage>
        <taxon>Eukaryota</taxon>
        <taxon>Viridiplantae</taxon>
        <taxon>Streptophyta</taxon>
        <taxon>Embryophyta</taxon>
        <taxon>Tracheophyta</taxon>
        <taxon>Spermatophyta</taxon>
        <taxon>Magnoliopsida</taxon>
        <taxon>Liliopsida</taxon>
        <taxon>Poales</taxon>
        <taxon>Bromeliaceae</taxon>
        <taxon>Bromelioideae</taxon>
        <taxon>Ananas</taxon>
    </lineage>
</organism>
<name>A0A6V7PG19_ANACO</name>
<dbReference type="GO" id="GO:0005524">
    <property type="term" value="F:ATP binding"/>
    <property type="evidence" value="ECO:0007669"/>
    <property type="project" value="UniProtKB-KW"/>
</dbReference>
<keyword evidence="1" id="KW-0378">Hydrolase</keyword>
<dbReference type="GO" id="GO:0000723">
    <property type="term" value="P:telomere maintenance"/>
    <property type="evidence" value="ECO:0007669"/>
    <property type="project" value="InterPro"/>
</dbReference>
<comment type="similarity">
    <text evidence="1">Belongs to the helicase family.</text>
</comment>
<keyword evidence="1" id="KW-0233">DNA recombination</keyword>
<dbReference type="GO" id="GO:0006281">
    <property type="term" value="P:DNA repair"/>
    <property type="evidence" value="ECO:0007669"/>
    <property type="project" value="UniProtKB-KW"/>
</dbReference>
<dbReference type="InterPro" id="IPR027417">
    <property type="entry name" value="P-loop_NTPase"/>
</dbReference>
<dbReference type="EMBL" id="LR862130">
    <property type="protein sequence ID" value="CAD1829800.1"/>
    <property type="molecule type" value="Genomic_DNA"/>
</dbReference>
<dbReference type="Pfam" id="PF05970">
    <property type="entry name" value="PIF1"/>
    <property type="match status" value="1"/>
</dbReference>
<keyword evidence="1" id="KW-0234">DNA repair</keyword>
<dbReference type="EC" id="5.6.2.3" evidence="1"/>
<comment type="catalytic activity">
    <reaction evidence="1">
        <text>ATP + H2O = ADP + phosphate + H(+)</text>
        <dbReference type="Rhea" id="RHEA:13065"/>
        <dbReference type="ChEBI" id="CHEBI:15377"/>
        <dbReference type="ChEBI" id="CHEBI:15378"/>
        <dbReference type="ChEBI" id="CHEBI:30616"/>
        <dbReference type="ChEBI" id="CHEBI:43474"/>
        <dbReference type="ChEBI" id="CHEBI:456216"/>
        <dbReference type="EC" id="5.6.2.3"/>
    </reaction>
</comment>
<evidence type="ECO:0000313" key="3">
    <source>
        <dbReference type="EMBL" id="CAD1829800.1"/>
    </source>
</evidence>
<keyword evidence="1" id="KW-0227">DNA damage</keyword>
<evidence type="ECO:0000259" key="2">
    <source>
        <dbReference type="Pfam" id="PF05970"/>
    </source>
</evidence>
<keyword evidence="1" id="KW-0067">ATP-binding</keyword>
<feature type="domain" description="DNA helicase Pif1-like DEAD-box helicase" evidence="2">
    <location>
        <begin position="1"/>
        <end position="83"/>
    </location>
</feature>
<dbReference type="GO" id="GO:0043139">
    <property type="term" value="F:5'-3' DNA helicase activity"/>
    <property type="evidence" value="ECO:0007669"/>
    <property type="project" value="UniProtKB-EC"/>
</dbReference>
<dbReference type="PANTHER" id="PTHR10492">
    <property type="match status" value="1"/>
</dbReference>
<accession>A0A6V7PG19</accession>
<keyword evidence="1" id="KW-0547">Nucleotide-binding</keyword>
<dbReference type="AlphaFoldDB" id="A0A6V7PG19"/>
<sequence length="115" mass="13410">MNHRNCFEALDKSLRDLLSENDDSVEGKLFGDKTMVLGGDFRQILPVIVGESRQDIIDAPITKSYIWNNCKVFRLLTNMRLLQCLFLSRPGCTVPRARRQNPPYTREFLRYTKRS</sequence>
<comment type="cofactor">
    <cofactor evidence="1">
        <name>Mg(2+)</name>
        <dbReference type="ChEBI" id="CHEBI:18420"/>
    </cofactor>
</comment>
<reference evidence="3" key="1">
    <citation type="submission" date="2020-07" db="EMBL/GenBank/DDBJ databases">
        <authorList>
            <person name="Lin J."/>
        </authorList>
    </citation>
    <scope>NUCLEOTIDE SEQUENCE</scope>
</reference>
<evidence type="ECO:0000256" key="1">
    <source>
        <dbReference type="RuleBase" id="RU363044"/>
    </source>
</evidence>
<dbReference type="SUPFAM" id="SSF52540">
    <property type="entry name" value="P-loop containing nucleoside triphosphate hydrolases"/>
    <property type="match status" value="1"/>
</dbReference>
<proteinExistence type="inferred from homology"/>